<name>A0A5J4UF49_9EUKA</name>
<feature type="compositionally biased region" description="Basic and acidic residues" evidence="1">
    <location>
        <begin position="19"/>
        <end position="28"/>
    </location>
</feature>
<dbReference type="Proteomes" id="UP000324800">
    <property type="component" value="Unassembled WGS sequence"/>
</dbReference>
<sequence length="853" mass="96718">EDEKKKGHRLGKAKKKQFQKVERNEKPQIKKSNSQNENSVILIEDVEEASPIWIILQITDGNQISAFDNIMQKYFSATVRVEGTMIELNYSNIKKMFLPKNSRIIIENRTSLLALAPSLAQHDPIVSANFPAMALINWHVESWGRSMVEEIEDMEILDASVLLLRTSILQCLRFLNVDQCTCDHSASSSAAASAVCGSAISVAAAKAVRIPVCGLIQTTKKLLSSLIKLHNKNIKTKLDMKLLQMYIYYSVIWGTAGHLKAEAPTLHDYTRWYSKWIRDHQRVVQLQQERDNIIYQDPGFRIGHLGQQKVTSNKINIDMQTPMQALAQPLTGIRNINSDSQLIRQRIEGEGFFNDRTLIRFLDQIATEQVQSNYNDKSGVQREENIKQGRKGQKREQSSSSEDEDQSLRYSFDRWVRESFGESIEFGKTGSVFDYFIDSKQKKMVHVARLQPQNTVFGFLPLSNNLPRMIAQFLPLLKMSYPISLLVFEHRPIVMLEDLAIDGISLSNSIALSMPQVTQMAYKKSSYIANFCKVPFHLPFIQYIQAQSNSYRHLFDYSTEFQLIGSRNAIPRCPMRSYCFHILDTRRVEDMNSDERNSENSTNKMGATLNALFESSNNGKIFDKNFVLRNVIAQNPRFFIMQDEMFFSMPQAVNSTNYHATIAIPFPTVSELASLGESILQGSKMWQILENGQQGVIISIPISPIQSPMDANIRGNDGNYMNMGEINERKKVENSNLHINNEEEKVDNQHIQQPKSINIGAQSVASSVSIQESTAPLGFVGNVGILQSMREGDDDMDDEGEEGIISVSRKRFYFGNILPATIYVYLHLLNGNIGQEKPTLTQFVNVLRAVCNA</sequence>
<reference evidence="2 3" key="1">
    <citation type="submission" date="2019-03" db="EMBL/GenBank/DDBJ databases">
        <title>Single cell metagenomics reveals metabolic interactions within the superorganism composed of flagellate Streblomastix strix and complex community of Bacteroidetes bacteria on its surface.</title>
        <authorList>
            <person name="Treitli S.C."/>
            <person name="Kolisko M."/>
            <person name="Husnik F."/>
            <person name="Keeling P."/>
            <person name="Hampl V."/>
        </authorList>
    </citation>
    <scope>NUCLEOTIDE SEQUENCE [LARGE SCALE GENOMIC DNA]</scope>
    <source>
        <strain evidence="2">ST1C</strain>
    </source>
</reference>
<evidence type="ECO:0000256" key="1">
    <source>
        <dbReference type="SAM" id="MobiDB-lite"/>
    </source>
</evidence>
<proteinExistence type="predicted"/>
<comment type="caution">
    <text evidence="2">The sequence shown here is derived from an EMBL/GenBank/DDBJ whole genome shotgun (WGS) entry which is preliminary data.</text>
</comment>
<accession>A0A5J4UF49</accession>
<dbReference type="EMBL" id="SNRW01016564">
    <property type="protein sequence ID" value="KAA6369239.1"/>
    <property type="molecule type" value="Genomic_DNA"/>
</dbReference>
<dbReference type="AlphaFoldDB" id="A0A5J4UF49"/>
<gene>
    <name evidence="2" type="ORF">EZS28_035234</name>
</gene>
<organism evidence="2 3">
    <name type="scientific">Streblomastix strix</name>
    <dbReference type="NCBI Taxonomy" id="222440"/>
    <lineage>
        <taxon>Eukaryota</taxon>
        <taxon>Metamonada</taxon>
        <taxon>Preaxostyla</taxon>
        <taxon>Oxymonadida</taxon>
        <taxon>Streblomastigidae</taxon>
        <taxon>Streblomastix</taxon>
    </lineage>
</organism>
<feature type="region of interest" description="Disordered" evidence="1">
    <location>
        <begin position="1"/>
        <end position="34"/>
    </location>
</feature>
<protein>
    <submittedName>
        <fullName evidence="2">Uncharacterized protein</fullName>
    </submittedName>
</protein>
<feature type="non-terminal residue" evidence="2">
    <location>
        <position position="853"/>
    </location>
</feature>
<feature type="compositionally biased region" description="Basic residues" evidence="1">
    <location>
        <begin position="1"/>
        <end position="18"/>
    </location>
</feature>
<feature type="non-terminal residue" evidence="2">
    <location>
        <position position="1"/>
    </location>
</feature>
<feature type="region of interest" description="Disordered" evidence="1">
    <location>
        <begin position="373"/>
        <end position="405"/>
    </location>
</feature>
<evidence type="ECO:0000313" key="2">
    <source>
        <dbReference type="EMBL" id="KAA6369239.1"/>
    </source>
</evidence>
<evidence type="ECO:0000313" key="3">
    <source>
        <dbReference type="Proteomes" id="UP000324800"/>
    </source>
</evidence>